<accession>A0AAE3GYY6</accession>
<protein>
    <submittedName>
        <fullName evidence="1">DUF5682 family protein</fullName>
    </submittedName>
</protein>
<feature type="non-terminal residue" evidence="1">
    <location>
        <position position="479"/>
    </location>
</feature>
<dbReference type="AlphaFoldDB" id="A0AAE3GYY6"/>
<organism evidence="1 2">
    <name type="scientific">Limnofasciculus baicalensis BBK-W-15</name>
    <dbReference type="NCBI Taxonomy" id="2699891"/>
    <lineage>
        <taxon>Bacteria</taxon>
        <taxon>Bacillati</taxon>
        <taxon>Cyanobacteriota</taxon>
        <taxon>Cyanophyceae</taxon>
        <taxon>Coleofasciculales</taxon>
        <taxon>Coleofasciculaceae</taxon>
        <taxon>Limnofasciculus</taxon>
        <taxon>Limnofasciculus baicalensis</taxon>
    </lineage>
</organism>
<reference evidence="1" key="1">
    <citation type="submission" date="2022-06" db="EMBL/GenBank/DDBJ databases">
        <title>New cyanobacteria of genus Symplocastrum in benthos of Lake Baikal.</title>
        <authorList>
            <person name="Sorokovikova E."/>
            <person name="Tikhonova I."/>
            <person name="Krasnopeev A."/>
            <person name="Evseev P."/>
            <person name="Gladkikh A."/>
            <person name="Belykh O."/>
        </authorList>
    </citation>
    <scope>NUCLEOTIDE SEQUENCE</scope>
    <source>
        <strain evidence="1">BBK-W-15</strain>
    </source>
</reference>
<sequence length="479" mass="53172">MIKVAQLLREEGLDASSANLIDAVRLAESLAGLRDRSFPGLSELNEATQTVLCFGSDLPMGLIHDKLIVGECLGSVPDETEMVPLQRDLQRLQKRLRMPQEVTEKLYELDLRKENDLARSQLLHRLNLLAIPWGILSQKTGQGTFKEKWRVRWQPEFAVKLIEAGIWGNTILDAATASSRNLAEKIPELPGLTRLLDLVLLADLPDAVGYIMNRLQAEAALTRDVTYLMAALPPLANVLRYGNIRKIDSNIVRHVVDGLVARICIGLPGCCYSLDDDAASNMYQLCHQVNSAISLLQNEYYKTAWQKVLTQLVNMPIIHGLLSGYSCRLLLDGNIWDTEEASRRMGLALSLTNEPTQSAAWVEGFLKGSGLLLLHDGKLWQVLDSWVTQLNEDTFTTLLPLLRRTFSTFSLGERHQIGVQVRRGDTAQAGDMAEIDLECNASDRHRHPPNLVLPILAQLLGLVQVGRNNPSVVSRGGGE</sequence>
<proteinExistence type="predicted"/>
<evidence type="ECO:0000313" key="2">
    <source>
        <dbReference type="Proteomes" id="UP001204953"/>
    </source>
</evidence>
<feature type="non-terminal residue" evidence="1">
    <location>
        <position position="1"/>
    </location>
</feature>
<dbReference type="RefSeq" id="WP_254015317.1">
    <property type="nucleotide sequence ID" value="NZ_JAMZMM010000688.1"/>
</dbReference>
<gene>
    <name evidence="1" type="ORF">NJ959_29715</name>
</gene>
<evidence type="ECO:0000313" key="1">
    <source>
        <dbReference type="EMBL" id="MCP2732612.1"/>
    </source>
</evidence>
<comment type="caution">
    <text evidence="1">The sequence shown here is derived from an EMBL/GenBank/DDBJ whole genome shotgun (WGS) entry which is preliminary data.</text>
</comment>
<dbReference type="InterPro" id="IPR043737">
    <property type="entry name" value="DUF5682"/>
</dbReference>
<dbReference type="EMBL" id="JAMZMM010000688">
    <property type="protein sequence ID" value="MCP2732612.1"/>
    <property type="molecule type" value="Genomic_DNA"/>
</dbReference>
<keyword evidence="2" id="KW-1185">Reference proteome</keyword>
<dbReference type="Proteomes" id="UP001204953">
    <property type="component" value="Unassembled WGS sequence"/>
</dbReference>
<dbReference type="Pfam" id="PF18934">
    <property type="entry name" value="DUF5682"/>
    <property type="match status" value="1"/>
</dbReference>
<name>A0AAE3GYY6_9CYAN</name>